<feature type="region of interest" description="Disordered" evidence="1">
    <location>
        <begin position="102"/>
        <end position="129"/>
    </location>
</feature>
<gene>
    <name evidence="2" type="ORF">TNIN_178811</name>
</gene>
<feature type="compositionally biased region" description="Polar residues" evidence="1">
    <location>
        <begin position="113"/>
        <end position="129"/>
    </location>
</feature>
<feature type="compositionally biased region" description="Polar residues" evidence="1">
    <location>
        <begin position="26"/>
        <end position="36"/>
    </location>
</feature>
<reference evidence="2" key="1">
    <citation type="submission" date="2020-08" db="EMBL/GenBank/DDBJ databases">
        <title>Multicomponent nature underlies the extraordinary mechanical properties of spider dragline silk.</title>
        <authorList>
            <person name="Kono N."/>
            <person name="Nakamura H."/>
            <person name="Mori M."/>
            <person name="Yoshida Y."/>
            <person name="Ohtoshi R."/>
            <person name="Malay A.D."/>
            <person name="Moran D.A.P."/>
            <person name="Tomita M."/>
            <person name="Numata K."/>
            <person name="Arakawa K."/>
        </authorList>
    </citation>
    <scope>NUCLEOTIDE SEQUENCE</scope>
</reference>
<keyword evidence="3" id="KW-1185">Reference proteome</keyword>
<name>A0A8X7CC04_9ARAC</name>
<comment type="caution">
    <text evidence="2">The sequence shown here is derived from an EMBL/GenBank/DDBJ whole genome shotgun (WGS) entry which is preliminary data.</text>
</comment>
<feature type="region of interest" description="Disordered" evidence="1">
    <location>
        <begin position="17"/>
        <end position="36"/>
    </location>
</feature>
<accession>A0A8X7CC04</accession>
<dbReference type="OrthoDB" id="6471871at2759"/>
<evidence type="ECO:0000313" key="3">
    <source>
        <dbReference type="Proteomes" id="UP000886998"/>
    </source>
</evidence>
<dbReference type="Proteomes" id="UP000886998">
    <property type="component" value="Unassembled WGS sequence"/>
</dbReference>
<sequence>MSPKRYTQISPATTTLFTLSSPPTLQSHLSKTTRPSRTGINFIANSLPGNTQISNSDEIEQAILDFNSHIHTAINKASKFKPILNSMSNAPYDTRLKMREKNQTATLAEDPIPSSQRGIKPTSRSIRTT</sequence>
<evidence type="ECO:0000256" key="1">
    <source>
        <dbReference type="SAM" id="MobiDB-lite"/>
    </source>
</evidence>
<protein>
    <submittedName>
        <fullName evidence="2">Uncharacterized protein</fullName>
    </submittedName>
</protein>
<proteinExistence type="predicted"/>
<dbReference type="AlphaFoldDB" id="A0A8X7CC04"/>
<organism evidence="2 3">
    <name type="scientific">Trichonephila inaurata madagascariensis</name>
    <dbReference type="NCBI Taxonomy" id="2747483"/>
    <lineage>
        <taxon>Eukaryota</taxon>
        <taxon>Metazoa</taxon>
        <taxon>Ecdysozoa</taxon>
        <taxon>Arthropoda</taxon>
        <taxon>Chelicerata</taxon>
        <taxon>Arachnida</taxon>
        <taxon>Araneae</taxon>
        <taxon>Araneomorphae</taxon>
        <taxon>Entelegynae</taxon>
        <taxon>Araneoidea</taxon>
        <taxon>Nephilidae</taxon>
        <taxon>Trichonephila</taxon>
        <taxon>Trichonephila inaurata</taxon>
    </lineage>
</organism>
<evidence type="ECO:0000313" key="2">
    <source>
        <dbReference type="EMBL" id="GFY63783.1"/>
    </source>
</evidence>
<dbReference type="EMBL" id="BMAV01014936">
    <property type="protein sequence ID" value="GFY63783.1"/>
    <property type="molecule type" value="Genomic_DNA"/>
</dbReference>